<evidence type="ECO:0000313" key="2">
    <source>
        <dbReference type="EMBL" id="KAF6821054.1"/>
    </source>
</evidence>
<organism evidence="2 3">
    <name type="scientific">Colletotrichum sojae</name>
    <dbReference type="NCBI Taxonomy" id="2175907"/>
    <lineage>
        <taxon>Eukaryota</taxon>
        <taxon>Fungi</taxon>
        <taxon>Dikarya</taxon>
        <taxon>Ascomycota</taxon>
        <taxon>Pezizomycotina</taxon>
        <taxon>Sordariomycetes</taxon>
        <taxon>Hypocreomycetidae</taxon>
        <taxon>Glomerellales</taxon>
        <taxon>Glomerellaceae</taxon>
        <taxon>Colletotrichum</taxon>
        <taxon>Colletotrichum orchidearum species complex</taxon>
    </lineage>
</organism>
<proteinExistence type="predicted"/>
<feature type="region of interest" description="Disordered" evidence="1">
    <location>
        <begin position="238"/>
        <end position="550"/>
    </location>
</feature>
<dbReference type="Proteomes" id="UP000652219">
    <property type="component" value="Unassembled WGS sequence"/>
</dbReference>
<accession>A0A8H6JXE2</accession>
<evidence type="ECO:0000256" key="1">
    <source>
        <dbReference type="SAM" id="MobiDB-lite"/>
    </source>
</evidence>
<dbReference type="AlphaFoldDB" id="A0A8H6JXE2"/>
<evidence type="ECO:0000313" key="3">
    <source>
        <dbReference type="Proteomes" id="UP000652219"/>
    </source>
</evidence>
<dbReference type="EMBL" id="WIGN01000003">
    <property type="protein sequence ID" value="KAF6821054.1"/>
    <property type="molecule type" value="Genomic_DNA"/>
</dbReference>
<sequence>MSNQYIDELTNSSIEKFTRYLSLPTRFNIANPPDEWLRAQEAGLRKLPSVLKRPENDSLTNLFQRGLMKISEKQSLPLVPDSAVLCCSHRGLNPWRIRSLFVLVASEVTDKLERMRRPVRKNSDLAQDPEFREFVWRMTSVQGLWMERAEYRRLYEHAPLRKEMVVSQCEACICAVVGGDSRLLVDFKAHLHSRARKFQPVLLRVVEAWIDAFGDRAAALHADSAKLGEKLRRIRADISKRRHDRRQRHREAGKAVPYSKAKHDDVSKAATAASDAYRGRAPGGGYGGFSSRSAPPAGYWSDGNGDEDDDDEDYDERQPGNSEHTQQRLENFHQKQHRGDGQGFDTVLSHPYFQSAASRSTAQLAESSMSTRDGSRSTQTTSPYVTRQAPPTTPTGNRDTSVRGYQSEWGGVGATRPTRQSSQSRTNRPPRAASSAYSTSSSMAQRQADDLSEFERLAISTGNNDTGVIDRGRPSRASSHHRPASTANYPPRTTNPARISPESETLLPGAAEHTKEGEPRRCRLERRQRESTDGPAAAVDASFGLPPPDGISSSYLVQTPVRGSFVDVGGSLVDSPLDGGPLDESALDDRSAVVSSPLVWQAPVGRGGAGRRVVFREERDEGWRD</sequence>
<feature type="compositionally biased region" description="Acidic residues" evidence="1">
    <location>
        <begin position="304"/>
        <end position="315"/>
    </location>
</feature>
<feature type="compositionally biased region" description="Polar residues" evidence="1">
    <location>
        <begin position="485"/>
        <end position="497"/>
    </location>
</feature>
<reference evidence="2 3" key="1">
    <citation type="journal article" date="2020" name="Phytopathology">
        <title>Genome Sequence Resources of Colletotrichum truncatum, C. plurivorum, C. musicola, and C. sojae: Four Species Pathogenic to Soybean (Glycine max).</title>
        <authorList>
            <person name="Rogerio F."/>
            <person name="Boufleur T.R."/>
            <person name="Ciampi-Guillardi M."/>
            <person name="Sukno S.A."/>
            <person name="Thon M.R."/>
            <person name="Massola Junior N.S."/>
            <person name="Baroncelli R."/>
        </authorList>
    </citation>
    <scope>NUCLEOTIDE SEQUENCE [LARGE SCALE GENOMIC DNA]</scope>
    <source>
        <strain evidence="2 3">LFN0009</strain>
    </source>
</reference>
<keyword evidence="3" id="KW-1185">Reference proteome</keyword>
<feature type="compositionally biased region" description="Basic residues" evidence="1">
    <location>
        <begin position="240"/>
        <end position="251"/>
    </location>
</feature>
<feature type="compositionally biased region" description="Low complexity" evidence="1">
    <location>
        <begin position="432"/>
        <end position="444"/>
    </location>
</feature>
<feature type="compositionally biased region" description="Polar residues" evidence="1">
    <location>
        <begin position="417"/>
        <end position="427"/>
    </location>
</feature>
<feature type="compositionally biased region" description="Polar residues" evidence="1">
    <location>
        <begin position="355"/>
        <end position="385"/>
    </location>
</feature>
<feature type="compositionally biased region" description="Basic and acidic residues" evidence="1">
    <location>
        <begin position="447"/>
        <end position="456"/>
    </location>
</feature>
<name>A0A8H6JXE2_9PEZI</name>
<feature type="compositionally biased region" description="Basic and acidic residues" evidence="1">
    <location>
        <begin position="512"/>
        <end position="532"/>
    </location>
</feature>
<feature type="compositionally biased region" description="Basic and acidic residues" evidence="1">
    <location>
        <begin position="325"/>
        <end position="340"/>
    </location>
</feature>
<gene>
    <name evidence="2" type="ORF">CSOJ01_00489</name>
</gene>
<comment type="caution">
    <text evidence="2">The sequence shown here is derived from an EMBL/GenBank/DDBJ whole genome shotgun (WGS) entry which is preliminary data.</text>
</comment>
<protein>
    <submittedName>
        <fullName evidence="2">Uncharacterized protein</fullName>
    </submittedName>
</protein>